<evidence type="ECO:0000313" key="2">
    <source>
        <dbReference type="EMBL" id="MET3868087.1"/>
    </source>
</evidence>
<comment type="caution">
    <text evidence="2">The sequence shown here is derived from an EMBL/GenBank/DDBJ whole genome shotgun (WGS) entry which is preliminary data.</text>
</comment>
<dbReference type="GeneID" id="25390472"/>
<keyword evidence="3" id="KW-1185">Reference proteome</keyword>
<gene>
    <name evidence="2" type="ORF">ABIC20_005396</name>
</gene>
<dbReference type="Proteomes" id="UP001549119">
    <property type="component" value="Unassembled WGS sequence"/>
</dbReference>
<proteinExistence type="predicted"/>
<protein>
    <submittedName>
        <fullName evidence="2">Uncharacterized protein</fullName>
    </submittedName>
</protein>
<name>A0ABV2NNH9_9HYPH</name>
<dbReference type="EMBL" id="JBEPNW010000002">
    <property type="protein sequence ID" value="MET3868087.1"/>
    <property type="molecule type" value="Genomic_DNA"/>
</dbReference>
<sequence>MSATAAAVLGLSPDRSSLHRHRERGEATQGGAPAPSVALLDRFAWLAETAGPMSSALRL</sequence>
<evidence type="ECO:0000313" key="3">
    <source>
        <dbReference type="Proteomes" id="UP001549119"/>
    </source>
</evidence>
<feature type="region of interest" description="Disordered" evidence="1">
    <location>
        <begin position="1"/>
        <end position="34"/>
    </location>
</feature>
<dbReference type="RefSeq" id="WP_041372318.1">
    <property type="nucleotide sequence ID" value="NZ_JBEPNV010000001.1"/>
</dbReference>
<organism evidence="2 3">
    <name type="scientific">Methylobacterium radiotolerans</name>
    <dbReference type="NCBI Taxonomy" id="31998"/>
    <lineage>
        <taxon>Bacteria</taxon>
        <taxon>Pseudomonadati</taxon>
        <taxon>Pseudomonadota</taxon>
        <taxon>Alphaproteobacteria</taxon>
        <taxon>Hyphomicrobiales</taxon>
        <taxon>Methylobacteriaceae</taxon>
        <taxon>Methylobacterium</taxon>
    </lineage>
</organism>
<accession>A0ABV2NNH9</accession>
<reference evidence="2 3" key="1">
    <citation type="submission" date="2024-06" db="EMBL/GenBank/DDBJ databases">
        <title>Genomics of switchgrass bacterial isolates.</title>
        <authorList>
            <person name="Shade A."/>
        </authorList>
    </citation>
    <scope>NUCLEOTIDE SEQUENCE [LARGE SCALE GENOMIC DNA]</scope>
    <source>
        <strain evidence="2 3">PvP084</strain>
    </source>
</reference>
<evidence type="ECO:0000256" key="1">
    <source>
        <dbReference type="SAM" id="MobiDB-lite"/>
    </source>
</evidence>